<keyword evidence="2" id="KW-1185">Reference proteome</keyword>
<organism evidence="1 2">
    <name type="scientific">Coniosporium uncinatum</name>
    <dbReference type="NCBI Taxonomy" id="93489"/>
    <lineage>
        <taxon>Eukaryota</taxon>
        <taxon>Fungi</taxon>
        <taxon>Dikarya</taxon>
        <taxon>Ascomycota</taxon>
        <taxon>Pezizomycotina</taxon>
        <taxon>Dothideomycetes</taxon>
        <taxon>Dothideomycetes incertae sedis</taxon>
        <taxon>Coniosporium</taxon>
    </lineage>
</organism>
<protein>
    <submittedName>
        <fullName evidence="1">Uncharacterized protein</fullName>
    </submittedName>
</protein>
<name>A0ACC3D1P2_9PEZI</name>
<dbReference type="EMBL" id="JAWDJW010008686">
    <property type="protein sequence ID" value="KAK3060297.1"/>
    <property type="molecule type" value="Genomic_DNA"/>
</dbReference>
<evidence type="ECO:0000313" key="2">
    <source>
        <dbReference type="Proteomes" id="UP001186974"/>
    </source>
</evidence>
<comment type="caution">
    <text evidence="1">The sequence shown here is derived from an EMBL/GenBank/DDBJ whole genome shotgun (WGS) entry which is preliminary data.</text>
</comment>
<dbReference type="Proteomes" id="UP001186974">
    <property type="component" value="Unassembled WGS sequence"/>
</dbReference>
<reference evidence="1" key="1">
    <citation type="submission" date="2024-09" db="EMBL/GenBank/DDBJ databases">
        <title>Black Yeasts Isolated from many extreme environments.</title>
        <authorList>
            <person name="Coleine C."/>
            <person name="Stajich J.E."/>
            <person name="Selbmann L."/>
        </authorList>
    </citation>
    <scope>NUCLEOTIDE SEQUENCE</scope>
    <source>
        <strain evidence="1">CCFEE 5737</strain>
    </source>
</reference>
<proteinExistence type="predicted"/>
<sequence length="326" mass="35362">CLNLLGSLNYLNHVLTGRAKLPSPPSAHPIKAQQHAMSTIPPALEDEITSIDSIYPDTDTGSTLELTSSVRPLLCLLRLPNEIIQVALRLEFPVDYPDAPPSILGTESVGANAPKGFGNKVVGAAREVLANVYRPGEPCIFDLINEILPLLEAEHDAIYPEANASHELVFEEPSPPIPSNRQHTGPVEPSTTEPPWTLSDPLTEKKSVFLARCAPATSPAQAKSYIAHLLSTDKRAAKATHNITAWRIRAGDAVYQDCDDDGETAAGGRLLKLMQMVDVWDVVVVVTRWYGGVLLGPARFGMINTVAREALVRGEFVKEEGRKGKK</sequence>
<evidence type="ECO:0000313" key="1">
    <source>
        <dbReference type="EMBL" id="KAK3060297.1"/>
    </source>
</evidence>
<gene>
    <name evidence="1" type="ORF">LTS18_008858</name>
</gene>
<feature type="non-terminal residue" evidence="1">
    <location>
        <position position="1"/>
    </location>
</feature>
<accession>A0ACC3D1P2</accession>